<proteinExistence type="predicted"/>
<organism evidence="2 3">
    <name type="scientific">Cryptosporangium arvum DSM 44712</name>
    <dbReference type="NCBI Taxonomy" id="927661"/>
    <lineage>
        <taxon>Bacteria</taxon>
        <taxon>Bacillati</taxon>
        <taxon>Actinomycetota</taxon>
        <taxon>Actinomycetes</taxon>
        <taxon>Cryptosporangiales</taxon>
        <taxon>Cryptosporangiaceae</taxon>
        <taxon>Cryptosporangium</taxon>
    </lineage>
</organism>
<dbReference type="EMBL" id="JFBT01000001">
    <property type="protein sequence ID" value="EXG81634.1"/>
    <property type="molecule type" value="Genomic_DNA"/>
</dbReference>
<dbReference type="InterPro" id="IPR014710">
    <property type="entry name" value="RmlC-like_jellyroll"/>
</dbReference>
<evidence type="ECO:0000313" key="2">
    <source>
        <dbReference type="EMBL" id="EXG81634.1"/>
    </source>
</evidence>
<dbReference type="HOGENOM" id="CLU_072993_3_0_11"/>
<dbReference type="SUPFAM" id="SSF51182">
    <property type="entry name" value="RmlC-like cupins"/>
    <property type="match status" value="1"/>
</dbReference>
<dbReference type="AlphaFoldDB" id="A0A010ZSG3"/>
<dbReference type="InterPro" id="IPR047263">
    <property type="entry name" value="HNL-like_cupin"/>
</dbReference>
<dbReference type="Proteomes" id="UP000021053">
    <property type="component" value="Unassembled WGS sequence"/>
</dbReference>
<accession>A0A010ZSG3</accession>
<gene>
    <name evidence="2" type="ORF">CryarDRAFT_2752</name>
</gene>
<dbReference type="OrthoDB" id="9802489at2"/>
<dbReference type="InterPro" id="IPR011051">
    <property type="entry name" value="RmlC_Cupin_sf"/>
</dbReference>
<dbReference type="Pfam" id="PF07883">
    <property type="entry name" value="Cupin_2"/>
    <property type="match status" value="1"/>
</dbReference>
<comment type="caution">
    <text evidence="2">The sequence shown here is derived from an EMBL/GenBank/DDBJ whole genome shotgun (WGS) entry which is preliminary data.</text>
</comment>
<dbReference type="CDD" id="cd02233">
    <property type="entry name" value="cupin_HNL-like"/>
    <property type="match status" value="1"/>
</dbReference>
<protein>
    <recommendedName>
        <fullName evidence="1">Cupin type-2 domain-containing protein</fullName>
    </recommendedName>
</protein>
<reference evidence="2 3" key="1">
    <citation type="submission" date="2013-07" db="EMBL/GenBank/DDBJ databases">
        <authorList>
            <consortium name="DOE Joint Genome Institute"/>
            <person name="Eisen J."/>
            <person name="Huntemann M."/>
            <person name="Han J."/>
            <person name="Chen A."/>
            <person name="Kyrpides N."/>
            <person name="Mavromatis K."/>
            <person name="Markowitz V."/>
            <person name="Palaniappan K."/>
            <person name="Ivanova N."/>
            <person name="Schaumberg A."/>
            <person name="Pati A."/>
            <person name="Liolios K."/>
            <person name="Nordberg H.P."/>
            <person name="Cantor M.N."/>
            <person name="Hua S.X."/>
            <person name="Woyke T."/>
        </authorList>
    </citation>
    <scope>NUCLEOTIDE SEQUENCE [LARGE SCALE GENOMIC DNA]</scope>
    <source>
        <strain evidence="2 3">DSM 44712</strain>
    </source>
</reference>
<dbReference type="InterPro" id="IPR013096">
    <property type="entry name" value="Cupin_2"/>
</dbReference>
<feature type="domain" description="Cupin type-2" evidence="1">
    <location>
        <begin position="40"/>
        <end position="98"/>
    </location>
</feature>
<dbReference type="PATRIC" id="fig|927661.3.peg.2714"/>
<dbReference type="RefSeq" id="WP_035851037.1">
    <property type="nucleotide sequence ID" value="NZ_KK073874.1"/>
</dbReference>
<name>A0A010ZSG3_9ACTN</name>
<evidence type="ECO:0000313" key="3">
    <source>
        <dbReference type="Proteomes" id="UP000021053"/>
    </source>
</evidence>
<sequence length="123" mass="13156">MKIVRGPGPSEQRPATITGEAWFDPVLPGTDGTTITTVFFTPGARTFWHTHEHGQILQVLAGRGLICSDGGSPQALAVGDTVWVPAGERHWHGATTDSFLSHTAISLGVTRWADEVSDAEYTS</sequence>
<dbReference type="Gene3D" id="2.60.120.10">
    <property type="entry name" value="Jelly Rolls"/>
    <property type="match status" value="1"/>
</dbReference>
<dbReference type="PANTHER" id="PTHR43698:SF1">
    <property type="entry name" value="BLL4564 PROTEIN"/>
    <property type="match status" value="1"/>
</dbReference>
<keyword evidence="3" id="KW-1185">Reference proteome</keyword>
<dbReference type="PANTHER" id="PTHR43698">
    <property type="entry name" value="RIBD C-TERMINAL DOMAIN CONTAINING PROTEIN"/>
    <property type="match status" value="1"/>
</dbReference>
<evidence type="ECO:0000259" key="1">
    <source>
        <dbReference type="Pfam" id="PF07883"/>
    </source>
</evidence>